<comment type="caution">
    <text evidence="1">The sequence shown here is derived from an EMBL/GenBank/DDBJ whole genome shotgun (WGS) entry which is preliminary data.</text>
</comment>
<evidence type="ECO:0000313" key="1">
    <source>
        <dbReference type="EMBL" id="OQD42879.1"/>
    </source>
</evidence>
<organism evidence="1 2">
    <name type="scientific">Croceivirga radicis</name>
    <dbReference type="NCBI Taxonomy" id="1929488"/>
    <lineage>
        <taxon>Bacteria</taxon>
        <taxon>Pseudomonadati</taxon>
        <taxon>Bacteroidota</taxon>
        <taxon>Flavobacteriia</taxon>
        <taxon>Flavobacteriales</taxon>
        <taxon>Flavobacteriaceae</taxon>
        <taxon>Croceivirga</taxon>
    </lineage>
</organism>
<keyword evidence="2" id="KW-1185">Reference proteome</keyword>
<dbReference type="Proteomes" id="UP000191680">
    <property type="component" value="Unassembled WGS sequence"/>
</dbReference>
<protein>
    <submittedName>
        <fullName evidence="1">Uncharacterized protein</fullName>
    </submittedName>
</protein>
<name>A0A1V6LRY9_9FLAO</name>
<gene>
    <name evidence="1" type="ORF">BUL40_07230</name>
</gene>
<reference evidence="1 2" key="1">
    <citation type="submission" date="2016-12" db="EMBL/GenBank/DDBJ databases">
        <authorList>
            <person name="Song W.-J."/>
            <person name="Kurnit D.M."/>
        </authorList>
    </citation>
    <scope>NUCLEOTIDE SEQUENCE [LARGE SCALE GENOMIC DNA]</scope>
    <source>
        <strain evidence="1 2">HSG9</strain>
    </source>
</reference>
<proteinExistence type="predicted"/>
<accession>A0A1V6LRY9</accession>
<evidence type="ECO:0000313" key="2">
    <source>
        <dbReference type="Proteomes" id="UP000191680"/>
    </source>
</evidence>
<sequence>MINTIINLKKIEMKNLRNILLASSLFAVTALSAQHNWQEKGKDEIKNETTTKTLSFYENGKKVKNSVMINTMVDAEVKTDPKDKGQVNEDRIFPPVKVTKTVKIDRDADDDIDEIIKFSYMTKEKTDFALVSNGDDVIIAVEDGNNLKILEEQNFKMKSQNESNTTYVYTNKKGEEIEFVVENLKKASMSK</sequence>
<dbReference type="AlphaFoldDB" id="A0A1V6LRY9"/>
<dbReference type="EMBL" id="MTBC01000004">
    <property type="protein sequence ID" value="OQD42879.1"/>
    <property type="molecule type" value="Genomic_DNA"/>
</dbReference>